<comment type="caution">
    <text evidence="1">The sequence shown here is derived from an EMBL/GenBank/DDBJ whole genome shotgun (WGS) entry which is preliminary data.</text>
</comment>
<reference evidence="1" key="1">
    <citation type="submission" date="2021-06" db="EMBL/GenBank/DDBJ databases">
        <authorList>
            <person name="Kallberg Y."/>
            <person name="Tangrot J."/>
            <person name="Rosling A."/>
        </authorList>
    </citation>
    <scope>NUCLEOTIDE SEQUENCE</scope>
    <source>
        <strain evidence="1">IN212</strain>
    </source>
</reference>
<evidence type="ECO:0000313" key="2">
    <source>
        <dbReference type="Proteomes" id="UP000789396"/>
    </source>
</evidence>
<keyword evidence="2" id="KW-1185">Reference proteome</keyword>
<gene>
    <name evidence="1" type="ORF">RFULGI_LOCUS10629</name>
</gene>
<accession>A0A9N9HUS2</accession>
<evidence type="ECO:0000313" key="1">
    <source>
        <dbReference type="EMBL" id="CAG8706462.1"/>
    </source>
</evidence>
<sequence>NLWDKLDDTIINEQIINLNLEIDIDDIKNNELDLDCIDLDDDDIDDTDLNYTENN</sequence>
<protein>
    <submittedName>
        <fullName evidence="1">3629_t:CDS:1</fullName>
    </submittedName>
</protein>
<organism evidence="1 2">
    <name type="scientific">Racocetra fulgida</name>
    <dbReference type="NCBI Taxonomy" id="60492"/>
    <lineage>
        <taxon>Eukaryota</taxon>
        <taxon>Fungi</taxon>
        <taxon>Fungi incertae sedis</taxon>
        <taxon>Mucoromycota</taxon>
        <taxon>Glomeromycotina</taxon>
        <taxon>Glomeromycetes</taxon>
        <taxon>Diversisporales</taxon>
        <taxon>Gigasporaceae</taxon>
        <taxon>Racocetra</taxon>
    </lineage>
</organism>
<dbReference type="Proteomes" id="UP000789396">
    <property type="component" value="Unassembled WGS sequence"/>
</dbReference>
<dbReference type="EMBL" id="CAJVPZ010021423">
    <property type="protein sequence ID" value="CAG8706462.1"/>
    <property type="molecule type" value="Genomic_DNA"/>
</dbReference>
<feature type="non-terminal residue" evidence="1">
    <location>
        <position position="1"/>
    </location>
</feature>
<name>A0A9N9HUS2_9GLOM</name>
<dbReference type="AlphaFoldDB" id="A0A9N9HUS2"/>
<proteinExistence type="predicted"/>